<dbReference type="EMBL" id="KE525170">
    <property type="protein sequence ID" value="KFB42222.1"/>
    <property type="molecule type" value="Genomic_DNA"/>
</dbReference>
<evidence type="ECO:0000313" key="16">
    <source>
        <dbReference type="EMBL" id="KFB42222.1"/>
    </source>
</evidence>
<keyword evidence="18" id="KW-1185">Reference proteome</keyword>
<dbReference type="InterPro" id="IPR009008">
    <property type="entry name" value="Val/Leu/Ile-tRNA-synth_edit"/>
</dbReference>
<dbReference type="AlphaFoldDB" id="A0A084VW78"/>
<comment type="similarity">
    <text evidence="2 12">Belongs to the class-I aminoacyl-tRNA synthetase family.</text>
</comment>
<dbReference type="Gene3D" id="1.10.730.10">
    <property type="entry name" value="Isoleucyl-tRNA Synthetase, Domain 1"/>
    <property type="match status" value="1"/>
</dbReference>
<comment type="catalytic activity">
    <reaction evidence="11">
        <text>tRNA(Val) + L-valine + ATP = L-valyl-tRNA(Val) + AMP + diphosphate</text>
        <dbReference type="Rhea" id="RHEA:10704"/>
        <dbReference type="Rhea" id="RHEA-COMP:9672"/>
        <dbReference type="Rhea" id="RHEA-COMP:9708"/>
        <dbReference type="ChEBI" id="CHEBI:30616"/>
        <dbReference type="ChEBI" id="CHEBI:33019"/>
        <dbReference type="ChEBI" id="CHEBI:57762"/>
        <dbReference type="ChEBI" id="CHEBI:78442"/>
        <dbReference type="ChEBI" id="CHEBI:78537"/>
        <dbReference type="ChEBI" id="CHEBI:456215"/>
        <dbReference type="EC" id="6.1.1.9"/>
    </reaction>
</comment>
<sequence>MIRLLRRPSVTIYCKYWADSARITTFIKVRAYGSNGEIAHAYKPALVEIENLSKTSATVRHTPGHHVPFSGKPFNILLPPPNVTGELHLGHALTCAIQDVLVRYAHNNGRRTTWTPGMDHAGIATQVVVEKRLLKERNLTRHDLGREKFLEEVMRWKMEKEGSIRNALTKMGCKMDWSREYFTMDQQQSIAVKDAFVQLFDKGLIYRDRTLVNWSCSLESAISDIEVESLEIDGPTTLSVPGYEQQVTFGRMVDIAYKVQGSTEEIVVSTTRPETFLGDVAVAVHPDDGRYSHLRNKSTFLWHPVRKEEIPLVFDTSVDRSFGTGAVKITPAHDRFDFELGRKHHLAIIEVINETGIVQDHMGPFSGLPRYEARERLLDYLSKLSLLRGIKSHSMVLPICSRSKDVVELLLRPQWFVKCRALADRALKAVEDGDLQIIPKSFEREWFRWLENCHDWCISRQLWWGHRIPAYCVRHGRHPTEHWVAARSMTEAKDKYFANVPGGNEDTSFEQDTDVLDTWFSSALLPFSTNGWPGATSADHYPLELMETGHDILFFWVARMVMLGQELTNELPFRKILLHGIICDEFGRKMSKSLGNVIKPNHVVQGITLEKLREEAEEAHRQGVLSEVELSKSLAGQRKMFPNGIPECGTDALRFTLCSSNIKNHFIHFNVQEAHTNKLFFNKIWQATRYTLGCLQRYQPSEDVPAIAHATRDSMLLMDRWILSRLGWAVKQCRDGIEGYNFHLATAALKTFFYSNFCDIYLETTKIYMNSKDTKTAALQCAILKYCISVGLHHMEPFTPFLAKELLVHLPLPASCTADGSQAIAWIDTVLEQKVERMLNICQHIRQTKNEHTTPIARKHNPIAHIYTKCPELHALLETQLETIQQLTHCSAVVLHKEENTFNLLNMTVKSAASHDCTIGIVAEGLHQSQTALDGTKKKLAKLESEIEKLLTTINSEGYKKSASEVVQQKHREKVRDKNCGCNG</sequence>
<dbReference type="InterPro" id="IPR001412">
    <property type="entry name" value="aa-tRNA-synth_I_CS"/>
</dbReference>
<dbReference type="Gene3D" id="3.40.50.620">
    <property type="entry name" value="HUPs"/>
    <property type="match status" value="2"/>
</dbReference>
<dbReference type="GO" id="GO:0006438">
    <property type="term" value="P:valyl-tRNA aminoacylation"/>
    <property type="evidence" value="ECO:0007669"/>
    <property type="project" value="InterPro"/>
</dbReference>
<evidence type="ECO:0000313" key="18">
    <source>
        <dbReference type="Proteomes" id="UP000030765"/>
    </source>
</evidence>
<evidence type="ECO:0000256" key="11">
    <source>
        <dbReference type="ARBA" id="ARBA00047552"/>
    </source>
</evidence>
<evidence type="ECO:0000256" key="8">
    <source>
        <dbReference type="ARBA" id="ARBA00022917"/>
    </source>
</evidence>
<evidence type="ECO:0000256" key="10">
    <source>
        <dbReference type="ARBA" id="ARBA00029936"/>
    </source>
</evidence>
<evidence type="ECO:0000256" key="13">
    <source>
        <dbReference type="SAM" id="Coils"/>
    </source>
</evidence>
<dbReference type="InterPro" id="IPR033705">
    <property type="entry name" value="Anticodon_Ia_Val"/>
</dbReference>
<evidence type="ECO:0000256" key="9">
    <source>
        <dbReference type="ARBA" id="ARBA00023146"/>
    </source>
</evidence>
<dbReference type="InterPro" id="IPR002300">
    <property type="entry name" value="aa-tRNA-synth_Ia"/>
</dbReference>
<dbReference type="Gene3D" id="3.90.740.10">
    <property type="entry name" value="Valyl/Leucyl/Isoleucyl-tRNA synthetase, editing domain"/>
    <property type="match status" value="1"/>
</dbReference>
<reference evidence="16 18" key="1">
    <citation type="journal article" date="2014" name="BMC Genomics">
        <title>Genome sequence of Anopheles sinensis provides insight into genetics basis of mosquito competence for malaria parasites.</title>
        <authorList>
            <person name="Zhou D."/>
            <person name="Zhang D."/>
            <person name="Ding G."/>
            <person name="Shi L."/>
            <person name="Hou Q."/>
            <person name="Ye Y."/>
            <person name="Xu Y."/>
            <person name="Zhou H."/>
            <person name="Xiong C."/>
            <person name="Li S."/>
            <person name="Yu J."/>
            <person name="Hong S."/>
            <person name="Yu X."/>
            <person name="Zou P."/>
            <person name="Chen C."/>
            <person name="Chang X."/>
            <person name="Wang W."/>
            <person name="Lv Y."/>
            <person name="Sun Y."/>
            <person name="Ma L."/>
            <person name="Shen B."/>
            <person name="Zhu C."/>
        </authorList>
    </citation>
    <scope>NUCLEOTIDE SEQUENCE [LARGE SCALE GENOMIC DNA]</scope>
</reference>
<dbReference type="EC" id="6.1.1.9" evidence="3"/>
<evidence type="ECO:0000256" key="6">
    <source>
        <dbReference type="ARBA" id="ARBA00022741"/>
    </source>
</evidence>
<dbReference type="FunFam" id="3.40.50.620:FF:000078">
    <property type="entry name" value="Valine--tRNA ligase, mitochondrial"/>
    <property type="match status" value="1"/>
</dbReference>
<dbReference type="GO" id="GO:0005829">
    <property type="term" value="C:cytosol"/>
    <property type="evidence" value="ECO:0007669"/>
    <property type="project" value="TreeGrafter"/>
</dbReference>
<dbReference type="GO" id="GO:0002161">
    <property type="term" value="F:aminoacyl-tRNA deacylase activity"/>
    <property type="evidence" value="ECO:0007669"/>
    <property type="project" value="InterPro"/>
</dbReference>
<dbReference type="EMBL" id="ATLV01017495">
    <property type="status" value="NOT_ANNOTATED_CDS"/>
    <property type="molecule type" value="Genomic_DNA"/>
</dbReference>
<gene>
    <name evidence="16" type="ORF">ZHAS_00009898</name>
</gene>
<dbReference type="InterPro" id="IPR014729">
    <property type="entry name" value="Rossmann-like_a/b/a_fold"/>
</dbReference>
<dbReference type="PRINTS" id="PR00986">
    <property type="entry name" value="TRNASYNTHVAL"/>
</dbReference>
<dbReference type="NCBIfam" id="NF004349">
    <property type="entry name" value="PRK05729.1"/>
    <property type="match status" value="1"/>
</dbReference>
<evidence type="ECO:0000256" key="12">
    <source>
        <dbReference type="RuleBase" id="RU363035"/>
    </source>
</evidence>
<keyword evidence="9 12" id="KW-0030">Aminoacyl-tRNA synthetase</keyword>
<evidence type="ECO:0000259" key="15">
    <source>
        <dbReference type="Pfam" id="PF08264"/>
    </source>
</evidence>
<feature type="domain" description="Aminoacyl-tRNA synthetase class Ia" evidence="14">
    <location>
        <begin position="72"/>
        <end position="662"/>
    </location>
</feature>
<proteinExistence type="inferred from homology"/>
<keyword evidence="4" id="KW-0963">Cytoplasm</keyword>
<dbReference type="CDD" id="cd00817">
    <property type="entry name" value="ValRS_core"/>
    <property type="match status" value="1"/>
</dbReference>
<dbReference type="Proteomes" id="UP000030765">
    <property type="component" value="Unassembled WGS sequence"/>
</dbReference>
<organism evidence="16">
    <name type="scientific">Anopheles sinensis</name>
    <name type="common">Mosquito</name>
    <dbReference type="NCBI Taxonomy" id="74873"/>
    <lineage>
        <taxon>Eukaryota</taxon>
        <taxon>Metazoa</taxon>
        <taxon>Ecdysozoa</taxon>
        <taxon>Arthropoda</taxon>
        <taxon>Hexapoda</taxon>
        <taxon>Insecta</taxon>
        <taxon>Pterygota</taxon>
        <taxon>Neoptera</taxon>
        <taxon>Endopterygota</taxon>
        <taxon>Diptera</taxon>
        <taxon>Nematocera</taxon>
        <taxon>Culicoidea</taxon>
        <taxon>Culicidae</taxon>
        <taxon>Anophelinae</taxon>
        <taxon>Anopheles</taxon>
    </lineage>
</organism>
<evidence type="ECO:0000256" key="5">
    <source>
        <dbReference type="ARBA" id="ARBA00022598"/>
    </source>
</evidence>
<dbReference type="SUPFAM" id="SSF50677">
    <property type="entry name" value="ValRS/IleRS/LeuRS editing domain"/>
    <property type="match status" value="1"/>
</dbReference>
<dbReference type="FunFam" id="3.90.740.10:FF:000005">
    <property type="entry name" value="Valine--tRNA ligase, mitochondrial"/>
    <property type="match status" value="1"/>
</dbReference>
<comment type="subcellular location">
    <subcellularLocation>
        <location evidence="1">Cytoplasm</location>
    </subcellularLocation>
</comment>
<dbReference type="PANTHER" id="PTHR11946:SF109">
    <property type="entry name" value="VALINE--TRNA LIGASE"/>
    <property type="match status" value="1"/>
</dbReference>
<dbReference type="InterPro" id="IPR013155">
    <property type="entry name" value="M/V/L/I-tRNA-synth_anticd-bd"/>
</dbReference>
<dbReference type="Pfam" id="PF08264">
    <property type="entry name" value="Anticodon_1"/>
    <property type="match status" value="1"/>
</dbReference>
<evidence type="ECO:0000259" key="14">
    <source>
        <dbReference type="Pfam" id="PF00133"/>
    </source>
</evidence>
<dbReference type="InterPro" id="IPR002303">
    <property type="entry name" value="Valyl-tRNA_ligase"/>
</dbReference>
<keyword evidence="13" id="KW-0175">Coiled coil</keyword>
<evidence type="ECO:0000256" key="7">
    <source>
        <dbReference type="ARBA" id="ARBA00022840"/>
    </source>
</evidence>
<dbReference type="Pfam" id="PF00133">
    <property type="entry name" value="tRNA-synt_1"/>
    <property type="match status" value="1"/>
</dbReference>
<dbReference type="NCBIfam" id="TIGR00422">
    <property type="entry name" value="valS"/>
    <property type="match status" value="1"/>
</dbReference>
<keyword evidence="5 12" id="KW-0436">Ligase</keyword>
<feature type="coiled-coil region" evidence="13">
    <location>
        <begin position="926"/>
        <end position="953"/>
    </location>
</feature>
<evidence type="ECO:0000256" key="4">
    <source>
        <dbReference type="ARBA" id="ARBA00022490"/>
    </source>
</evidence>
<keyword evidence="6 12" id="KW-0547">Nucleotide-binding</keyword>
<dbReference type="VEuPathDB" id="VectorBase:ASIS006367"/>
<feature type="domain" description="Methionyl/Valyl/Leucyl/Isoleucyl-tRNA synthetase anticodon-binding" evidence="15">
    <location>
        <begin position="719"/>
        <end position="854"/>
    </location>
</feature>
<evidence type="ECO:0000256" key="2">
    <source>
        <dbReference type="ARBA" id="ARBA00005594"/>
    </source>
</evidence>
<dbReference type="GO" id="GO:0004832">
    <property type="term" value="F:valine-tRNA ligase activity"/>
    <property type="evidence" value="ECO:0007669"/>
    <property type="project" value="UniProtKB-EC"/>
</dbReference>
<dbReference type="GO" id="GO:0005524">
    <property type="term" value="F:ATP binding"/>
    <property type="evidence" value="ECO:0007669"/>
    <property type="project" value="UniProtKB-KW"/>
</dbReference>
<dbReference type="OMA" id="GMTKMFP"/>
<protein>
    <recommendedName>
        <fullName evidence="3">valine--tRNA ligase</fullName>
        <ecNumber evidence="3">6.1.1.9</ecNumber>
    </recommendedName>
    <alternativeName>
        <fullName evidence="10">Valyl-tRNA synthetase</fullName>
    </alternativeName>
</protein>
<reference evidence="17" key="2">
    <citation type="submission" date="2020-05" db="UniProtKB">
        <authorList>
            <consortium name="EnsemblMetazoa"/>
        </authorList>
    </citation>
    <scope>IDENTIFICATION</scope>
</reference>
<dbReference type="VEuPathDB" id="VectorBase:ASIC009898"/>
<evidence type="ECO:0000313" key="17">
    <source>
        <dbReference type="EnsemblMetazoa" id="ASIC009898-PA"/>
    </source>
</evidence>
<dbReference type="OrthoDB" id="629407at2759"/>
<keyword evidence="7 12" id="KW-0067">ATP-binding</keyword>
<dbReference type="EnsemblMetazoa" id="ASIC009898-RA">
    <property type="protein sequence ID" value="ASIC009898-PA"/>
    <property type="gene ID" value="ASIC009898"/>
</dbReference>
<keyword evidence="8 12" id="KW-0648">Protein biosynthesis</keyword>
<dbReference type="SUPFAM" id="SSF47323">
    <property type="entry name" value="Anticodon-binding domain of a subclass of class I aminoacyl-tRNA synthetases"/>
    <property type="match status" value="1"/>
</dbReference>
<dbReference type="InterPro" id="IPR009080">
    <property type="entry name" value="tRNAsynth_Ia_anticodon-bd"/>
</dbReference>
<dbReference type="CDD" id="cd07962">
    <property type="entry name" value="Anticodon_Ia_Val"/>
    <property type="match status" value="1"/>
</dbReference>
<name>A0A084VW78_ANOSI</name>
<accession>A0A084VW78</accession>
<dbReference type="FunFam" id="3.40.50.620:FF:000020">
    <property type="entry name" value="Valine--tRNA ligase, mitochondrial"/>
    <property type="match status" value="1"/>
</dbReference>
<dbReference type="PROSITE" id="PS00178">
    <property type="entry name" value="AA_TRNA_LIGASE_I"/>
    <property type="match status" value="1"/>
</dbReference>
<evidence type="ECO:0000256" key="3">
    <source>
        <dbReference type="ARBA" id="ARBA00013169"/>
    </source>
</evidence>
<dbReference type="SUPFAM" id="SSF52374">
    <property type="entry name" value="Nucleotidylyl transferase"/>
    <property type="match status" value="1"/>
</dbReference>
<dbReference type="STRING" id="74873.A0A084VW78"/>
<dbReference type="PANTHER" id="PTHR11946">
    <property type="entry name" value="VALYL-TRNA SYNTHETASES"/>
    <property type="match status" value="1"/>
</dbReference>
<evidence type="ECO:0000256" key="1">
    <source>
        <dbReference type="ARBA" id="ARBA00004496"/>
    </source>
</evidence>